<evidence type="ECO:0000313" key="3">
    <source>
        <dbReference type="Proteomes" id="UP000031637"/>
    </source>
</evidence>
<dbReference type="InterPro" id="IPR017578">
    <property type="entry name" value="Ribazole_CobC"/>
</dbReference>
<name>W0SHQ4_9PROT</name>
<evidence type="ECO:0000256" key="1">
    <source>
        <dbReference type="NCBIfam" id="TIGR03162"/>
    </source>
</evidence>
<dbReference type="KEGG" id="shd:SUTH_02623"/>
<dbReference type="STRING" id="1223802.SUTH_02623"/>
<dbReference type="SUPFAM" id="SSF53254">
    <property type="entry name" value="Phosphoglycerate mutase-like"/>
    <property type="match status" value="1"/>
</dbReference>
<dbReference type="SMART" id="SM00855">
    <property type="entry name" value="PGAM"/>
    <property type="match status" value="1"/>
</dbReference>
<dbReference type="NCBIfam" id="TIGR03162">
    <property type="entry name" value="ribazole_cobC"/>
    <property type="match status" value="1"/>
</dbReference>
<dbReference type="OrthoDB" id="5296884at2"/>
<dbReference type="Gene3D" id="3.40.50.1240">
    <property type="entry name" value="Phosphoglycerate mutase-like"/>
    <property type="match status" value="1"/>
</dbReference>
<dbReference type="Pfam" id="PF00300">
    <property type="entry name" value="His_Phos_1"/>
    <property type="match status" value="1"/>
</dbReference>
<dbReference type="GO" id="GO:0043755">
    <property type="term" value="F:alpha-ribazole phosphatase activity"/>
    <property type="evidence" value="ECO:0007669"/>
    <property type="project" value="UniProtKB-UniRule"/>
</dbReference>
<proteinExistence type="predicted"/>
<organism evidence="2 3">
    <name type="scientific">Sulfuritalea hydrogenivorans sk43H</name>
    <dbReference type="NCBI Taxonomy" id="1223802"/>
    <lineage>
        <taxon>Bacteria</taxon>
        <taxon>Pseudomonadati</taxon>
        <taxon>Pseudomonadota</taxon>
        <taxon>Betaproteobacteria</taxon>
        <taxon>Nitrosomonadales</taxon>
        <taxon>Sterolibacteriaceae</taxon>
        <taxon>Sulfuritalea</taxon>
    </lineage>
</organism>
<dbReference type="EMBL" id="AP012547">
    <property type="protein sequence ID" value="BAO30405.1"/>
    <property type="molecule type" value="Genomic_DNA"/>
</dbReference>
<accession>W0SHQ4</accession>
<sequence>MQLYLIRHPTPQVAMGICYGRTDLALAGDVAAAAARIAPQLPTQAPLFTSPLQRCRQLADALHPAPRSDPRLREMNFGAWEMRPWNQIQREALDGWAADPLGYAPPGGESVAQLQARVQDFVMELRREGLEHAALVTHAGVLKVIVGHSRQLPAREWMALKFEYESVICVSIQ</sequence>
<dbReference type="HOGENOM" id="CLU_033323_8_3_4"/>
<evidence type="ECO:0000313" key="2">
    <source>
        <dbReference type="EMBL" id="BAO30405.1"/>
    </source>
</evidence>
<dbReference type="InterPro" id="IPR013078">
    <property type="entry name" value="His_Pase_superF_clade-1"/>
</dbReference>
<dbReference type="InterPro" id="IPR050275">
    <property type="entry name" value="PGM_Phosphatase"/>
</dbReference>
<dbReference type="GO" id="GO:0005737">
    <property type="term" value="C:cytoplasm"/>
    <property type="evidence" value="ECO:0007669"/>
    <property type="project" value="TreeGrafter"/>
</dbReference>
<reference evidence="2 3" key="1">
    <citation type="journal article" date="2014" name="Syst. Appl. Microbiol.">
        <title>Complete genomes of freshwater sulfur oxidizers Sulfuricella denitrificans skB26 and Sulfuritalea hydrogenivorans sk43H: genetic insights into the sulfur oxidation pathway of betaproteobacteria.</title>
        <authorList>
            <person name="Watanabe T."/>
            <person name="Kojima H."/>
            <person name="Fukui M."/>
        </authorList>
    </citation>
    <scope>NUCLEOTIDE SEQUENCE [LARGE SCALE GENOMIC DNA]</scope>
    <source>
        <strain evidence="2">DSM22779</strain>
    </source>
</reference>
<dbReference type="RefSeq" id="WP_041099807.1">
    <property type="nucleotide sequence ID" value="NZ_AP012547.1"/>
</dbReference>
<dbReference type="AlphaFoldDB" id="W0SHQ4"/>
<dbReference type="EC" id="3.1.3.73" evidence="1"/>
<dbReference type="PANTHER" id="PTHR48100:SF1">
    <property type="entry name" value="HISTIDINE PHOSPHATASE FAMILY PROTEIN-RELATED"/>
    <property type="match status" value="1"/>
</dbReference>
<protein>
    <recommendedName>
        <fullName evidence="1">Alpha-ribazole phosphatase</fullName>
        <ecNumber evidence="1">3.1.3.73</ecNumber>
    </recommendedName>
</protein>
<keyword evidence="3" id="KW-1185">Reference proteome</keyword>
<dbReference type="InterPro" id="IPR029033">
    <property type="entry name" value="His_PPase_superfam"/>
</dbReference>
<dbReference type="GO" id="GO:0009236">
    <property type="term" value="P:cobalamin biosynthetic process"/>
    <property type="evidence" value="ECO:0007669"/>
    <property type="project" value="UniProtKB-UniRule"/>
</dbReference>
<dbReference type="PANTHER" id="PTHR48100">
    <property type="entry name" value="BROAD-SPECIFICITY PHOSPHATASE YOR283W-RELATED"/>
    <property type="match status" value="1"/>
</dbReference>
<gene>
    <name evidence="2" type="ORF">SUTH_02623</name>
</gene>
<dbReference type="Proteomes" id="UP000031637">
    <property type="component" value="Chromosome"/>
</dbReference>